<name>A0A0K1Q6E8_9BACT</name>
<feature type="compositionally biased region" description="Low complexity" evidence="1">
    <location>
        <begin position="47"/>
        <end position="59"/>
    </location>
</feature>
<dbReference type="OrthoDB" id="5752563at2"/>
<evidence type="ECO:0000313" key="4">
    <source>
        <dbReference type="Proteomes" id="UP000064967"/>
    </source>
</evidence>
<accession>A0A0K1Q6E8</accession>
<protein>
    <submittedName>
        <fullName evidence="3">Uncharacterized protein</fullName>
    </submittedName>
</protein>
<dbReference type="EMBL" id="CP012333">
    <property type="protein sequence ID" value="AKV01411.1"/>
    <property type="molecule type" value="Genomic_DNA"/>
</dbReference>
<dbReference type="AlphaFoldDB" id="A0A0K1Q6E8"/>
<sequence length="642" mass="69183">MRLRVLAPFVVTGIGSSILFGLAAAACSSSDSNLPIANQPVAPAPTPSSSSSTSKPASPEGGDAAEPANPEDECVLDTALCIAKDRSKTCKKTDQGTRWVEDACAAGSGCFQGACAVGACSDECTLGESQGGKTCGLWDVTKGSAAALPDPVASMHDRSRGYLAFMSKGPMVTGGIGSPHYADPPNFTQLDYMGGLGDSAIWTGTYLAAESARLIATGSADARARVRSLVDTIHLFMNVSGEPGILARWTKESSKTYPFPTGDLACGQDTRSHCNVPYDGKNYDYVGGISRDQYQGVMLGYGLAYEALGPADEDKRDVIRRDVVMLVEELMKERTVSVKVTYDGFTVTPTNLTLRFAVLDPREMKDGAISIVIKSADLQGGEMRGFQEFTPDLADLLKQIPLLSWAPPIYRQSSAVMLASFFRVAIAVTDGVPSYKARHDAILNYYYGHTGAGGNVNDWLKVAVKPSTSAACGDSYYANNIMWEPLYNLARLEDSAGYKSRVRDELMKTTLWPEFVNTKNSFFSFIYAAHAPGGDADAASKAATQLAQFPPAPRTHPAVDLRSTPKYQHSATCTDQCIDTDAVDVGDRPAEDFLWQRHPWSLYRDANPGQVEPGVDYLVAYWLGRRHAFLQDDKPGVCLAYQ</sequence>
<feature type="signal peptide" evidence="2">
    <location>
        <begin position="1"/>
        <end position="25"/>
    </location>
</feature>
<keyword evidence="4" id="KW-1185">Reference proteome</keyword>
<dbReference type="RefSeq" id="WP_146652511.1">
    <property type="nucleotide sequence ID" value="NZ_CP012333.1"/>
</dbReference>
<reference evidence="3 4" key="1">
    <citation type="submission" date="2015-08" db="EMBL/GenBank/DDBJ databases">
        <authorList>
            <person name="Babu N.S."/>
            <person name="Beckwith C.J."/>
            <person name="Beseler K.G."/>
            <person name="Brison A."/>
            <person name="Carone J.V."/>
            <person name="Caskin T.P."/>
            <person name="Diamond M."/>
            <person name="Durham M.E."/>
            <person name="Foxe J.M."/>
            <person name="Go M."/>
            <person name="Henderson B.A."/>
            <person name="Jones I.B."/>
            <person name="McGettigan J.A."/>
            <person name="Micheletti S.J."/>
            <person name="Nasrallah M.E."/>
            <person name="Ortiz D."/>
            <person name="Piller C.R."/>
            <person name="Privatt S.R."/>
            <person name="Schneider S.L."/>
            <person name="Sharp S."/>
            <person name="Smith T.C."/>
            <person name="Stanton J.D."/>
            <person name="Ullery H.E."/>
            <person name="Wilson R.J."/>
            <person name="Serrano M.G."/>
            <person name="Buck G."/>
            <person name="Lee V."/>
            <person name="Wang Y."/>
            <person name="Carvalho R."/>
            <person name="Voegtly L."/>
            <person name="Shi R."/>
            <person name="Duckworth R."/>
            <person name="Johnson A."/>
            <person name="Loviza R."/>
            <person name="Walstead R."/>
            <person name="Shah Z."/>
            <person name="Kiflezghi M."/>
            <person name="Wade K."/>
            <person name="Ball S.L."/>
            <person name="Bradley K.W."/>
            <person name="Asai D.J."/>
            <person name="Bowman C.A."/>
            <person name="Russell D.A."/>
            <person name="Pope W.H."/>
            <person name="Jacobs-Sera D."/>
            <person name="Hendrix R.W."/>
            <person name="Hatfull G.F."/>
        </authorList>
    </citation>
    <scope>NUCLEOTIDE SEQUENCE [LARGE SCALE GENOMIC DNA]</scope>
    <source>
        <strain evidence="3 4">DSM 27648</strain>
    </source>
</reference>
<feature type="chain" id="PRO_5005466940" evidence="2">
    <location>
        <begin position="26"/>
        <end position="642"/>
    </location>
</feature>
<organism evidence="3 4">
    <name type="scientific">Labilithrix luteola</name>
    <dbReference type="NCBI Taxonomy" id="1391654"/>
    <lineage>
        <taxon>Bacteria</taxon>
        <taxon>Pseudomonadati</taxon>
        <taxon>Myxococcota</taxon>
        <taxon>Polyangia</taxon>
        <taxon>Polyangiales</taxon>
        <taxon>Labilitrichaceae</taxon>
        <taxon>Labilithrix</taxon>
    </lineage>
</organism>
<dbReference type="STRING" id="1391654.AKJ09_08074"/>
<evidence type="ECO:0000256" key="2">
    <source>
        <dbReference type="SAM" id="SignalP"/>
    </source>
</evidence>
<dbReference type="PROSITE" id="PS51257">
    <property type="entry name" value="PROKAR_LIPOPROTEIN"/>
    <property type="match status" value="1"/>
</dbReference>
<evidence type="ECO:0000313" key="3">
    <source>
        <dbReference type="EMBL" id="AKV01411.1"/>
    </source>
</evidence>
<evidence type="ECO:0000256" key="1">
    <source>
        <dbReference type="SAM" id="MobiDB-lite"/>
    </source>
</evidence>
<keyword evidence="2" id="KW-0732">Signal</keyword>
<gene>
    <name evidence="3" type="ORF">AKJ09_08074</name>
</gene>
<dbReference type="KEGG" id="llu:AKJ09_08074"/>
<dbReference type="Proteomes" id="UP000064967">
    <property type="component" value="Chromosome"/>
</dbReference>
<feature type="region of interest" description="Disordered" evidence="1">
    <location>
        <begin position="37"/>
        <end position="70"/>
    </location>
</feature>
<proteinExistence type="predicted"/>